<sequence>MPYGESKILGHLFDGHRKKPALLLETLDAVLQENSNFIKAAERLAIRRNTLNCVYSGLNGS</sequence>
<evidence type="ECO:0000313" key="2">
    <source>
        <dbReference type="EMBL" id="RLM19061.1"/>
    </source>
</evidence>
<dbReference type="AlphaFoldDB" id="A0A421DJS4"/>
<organism evidence="2 3">
    <name type="scientific">Brenneria alni</name>
    <dbReference type="NCBI Taxonomy" id="71656"/>
    <lineage>
        <taxon>Bacteria</taxon>
        <taxon>Pseudomonadati</taxon>
        <taxon>Pseudomonadota</taxon>
        <taxon>Gammaproteobacteria</taxon>
        <taxon>Enterobacterales</taxon>
        <taxon>Pectobacteriaceae</taxon>
        <taxon>Brenneria</taxon>
    </lineage>
</organism>
<dbReference type="Proteomes" id="UP000285648">
    <property type="component" value="Unassembled WGS sequence"/>
</dbReference>
<evidence type="ECO:0000259" key="1">
    <source>
        <dbReference type="Pfam" id="PF13556"/>
    </source>
</evidence>
<dbReference type="EMBL" id="MJLZ01000054">
    <property type="protein sequence ID" value="RLM19061.1"/>
    <property type="molecule type" value="Genomic_DNA"/>
</dbReference>
<name>A0A421DJS4_9GAMM</name>
<dbReference type="RefSeq" id="WP_121576389.1">
    <property type="nucleotide sequence ID" value="NZ_MJLZ01000054.1"/>
</dbReference>
<feature type="domain" description="PucR C-terminal helix-turn-helix" evidence="1">
    <location>
        <begin position="23"/>
        <end position="51"/>
    </location>
</feature>
<gene>
    <name evidence="2" type="ORF">BIY29_17265</name>
</gene>
<dbReference type="InterPro" id="IPR025736">
    <property type="entry name" value="PucR_C-HTH_dom"/>
</dbReference>
<evidence type="ECO:0000313" key="3">
    <source>
        <dbReference type="Proteomes" id="UP000285648"/>
    </source>
</evidence>
<dbReference type="Pfam" id="PF13556">
    <property type="entry name" value="HTH_30"/>
    <property type="match status" value="1"/>
</dbReference>
<reference evidence="2 3" key="1">
    <citation type="submission" date="2016-09" db="EMBL/GenBank/DDBJ databases">
        <authorList>
            <person name="Doonan J."/>
            <person name="Pachebat J.A."/>
            <person name="Golyshin P.N."/>
            <person name="Denman S."/>
            <person name="Mcdonald J.E."/>
        </authorList>
    </citation>
    <scope>NUCLEOTIDE SEQUENCE [LARGE SCALE GENOMIC DNA]</scope>
    <source>
        <strain evidence="2 3">NCPPB 3934</strain>
    </source>
</reference>
<dbReference type="OrthoDB" id="9792148at2"/>
<accession>A0A421DJS4</accession>
<keyword evidence="3" id="KW-1185">Reference proteome</keyword>
<protein>
    <recommendedName>
        <fullName evidence="1">PucR C-terminal helix-turn-helix domain-containing protein</fullName>
    </recommendedName>
</protein>
<comment type="caution">
    <text evidence="2">The sequence shown here is derived from an EMBL/GenBank/DDBJ whole genome shotgun (WGS) entry which is preliminary data.</text>
</comment>
<dbReference type="Gene3D" id="1.10.10.2840">
    <property type="entry name" value="PucR C-terminal helix-turn-helix domain"/>
    <property type="match status" value="1"/>
</dbReference>
<proteinExistence type="predicted"/>
<dbReference type="InterPro" id="IPR042070">
    <property type="entry name" value="PucR_C-HTH_sf"/>
</dbReference>